<dbReference type="AlphaFoldDB" id="A0A2G8RNX5"/>
<keyword evidence="2" id="KW-0812">Transmembrane</keyword>
<feature type="region of interest" description="Disordered" evidence="1">
    <location>
        <begin position="218"/>
        <end position="245"/>
    </location>
</feature>
<feature type="transmembrane region" description="Helical" evidence="2">
    <location>
        <begin position="165"/>
        <end position="186"/>
    </location>
</feature>
<keyword evidence="2" id="KW-1133">Transmembrane helix</keyword>
<evidence type="ECO:0000256" key="2">
    <source>
        <dbReference type="SAM" id="Phobius"/>
    </source>
</evidence>
<feature type="region of interest" description="Disordered" evidence="1">
    <location>
        <begin position="335"/>
        <end position="396"/>
    </location>
</feature>
<dbReference type="Pfam" id="PF20151">
    <property type="entry name" value="DUF6533"/>
    <property type="match status" value="1"/>
</dbReference>
<proteinExistence type="predicted"/>
<name>A0A2G8RNX5_9APHY</name>
<dbReference type="InterPro" id="IPR045340">
    <property type="entry name" value="DUF6533"/>
</dbReference>
<feature type="transmembrane region" description="Helical" evidence="2">
    <location>
        <begin position="132"/>
        <end position="153"/>
    </location>
</feature>
<protein>
    <recommendedName>
        <fullName evidence="3">DUF6533 domain-containing protein</fullName>
    </recommendedName>
</protein>
<evidence type="ECO:0000256" key="1">
    <source>
        <dbReference type="SAM" id="MobiDB-lite"/>
    </source>
</evidence>
<feature type="domain" description="DUF6533" evidence="3">
    <location>
        <begin position="21"/>
        <end position="66"/>
    </location>
</feature>
<evidence type="ECO:0000313" key="4">
    <source>
        <dbReference type="EMBL" id="PIL23038.1"/>
    </source>
</evidence>
<gene>
    <name evidence="4" type="ORF">GSI_14345</name>
</gene>
<dbReference type="Proteomes" id="UP000230002">
    <property type="component" value="Unassembled WGS sequence"/>
</dbReference>
<dbReference type="EMBL" id="AYKW01000068">
    <property type="protein sequence ID" value="PIL23038.1"/>
    <property type="molecule type" value="Genomic_DNA"/>
</dbReference>
<feature type="compositionally biased region" description="Pro residues" evidence="1">
    <location>
        <begin position="221"/>
        <end position="232"/>
    </location>
</feature>
<evidence type="ECO:0000313" key="5">
    <source>
        <dbReference type="Proteomes" id="UP000230002"/>
    </source>
</evidence>
<reference evidence="4 5" key="1">
    <citation type="journal article" date="2015" name="Sci. Rep.">
        <title>Chromosome-level genome map provides insights into diverse defense mechanisms in the medicinal fungus Ganoderma sinense.</title>
        <authorList>
            <person name="Zhu Y."/>
            <person name="Xu J."/>
            <person name="Sun C."/>
            <person name="Zhou S."/>
            <person name="Xu H."/>
            <person name="Nelson D.R."/>
            <person name="Qian J."/>
            <person name="Song J."/>
            <person name="Luo H."/>
            <person name="Xiang L."/>
            <person name="Li Y."/>
            <person name="Xu Z."/>
            <person name="Ji A."/>
            <person name="Wang L."/>
            <person name="Lu S."/>
            <person name="Hayward A."/>
            <person name="Sun W."/>
            <person name="Li X."/>
            <person name="Schwartz D.C."/>
            <person name="Wang Y."/>
            <person name="Chen S."/>
        </authorList>
    </citation>
    <scope>NUCLEOTIDE SEQUENCE [LARGE SCALE GENOMIC DNA]</scope>
    <source>
        <strain evidence="4 5">ZZ0214-1</strain>
    </source>
</reference>
<comment type="caution">
    <text evidence="4">The sequence shown here is derived from an EMBL/GenBank/DDBJ whole genome shotgun (WGS) entry which is preliminary data.</text>
</comment>
<organism evidence="4 5">
    <name type="scientific">Ganoderma sinense ZZ0214-1</name>
    <dbReference type="NCBI Taxonomy" id="1077348"/>
    <lineage>
        <taxon>Eukaryota</taxon>
        <taxon>Fungi</taxon>
        <taxon>Dikarya</taxon>
        <taxon>Basidiomycota</taxon>
        <taxon>Agaricomycotina</taxon>
        <taxon>Agaricomycetes</taxon>
        <taxon>Polyporales</taxon>
        <taxon>Polyporaceae</taxon>
        <taxon>Ganoderma</taxon>
    </lineage>
</organism>
<dbReference type="OrthoDB" id="2797003at2759"/>
<sequence length="396" mass="42777">MTSQDMAALIGKVFAVQVSNYCANAGSVLVVYEYVITLGREVELFWKGRWTGAAILFFFNRYLSLIVVIYGLTGDAPISAQTHFAKGLTGIIDPVSGCISSDNVSPDLSKSRMQLYPSCHTPSDLMRCLVTIISRTCLITADLLLVCITWASLYRKGGLRDSLQMNRFIAVLLLDGTIYFVVLLVLNTMHLTLSMLSVEYDVQNVSYVTQFSEPYVSSSTFPPPPPPPPRPLTPAGLGRLSSSSSPGRITTVLISRFLLHLQSANRKASNPQGMTTISIHDAAAGGLVFEHIIGSLGSSIDIASLGDRIYQDTFDEGRDEAPLTIQVKDLASAAGKDGLDSGVDSEGRSGTEMSPLTPMSLPRSPGETSDSEGMWTVESTQRHTRRSSLGPLDLEA</sequence>
<keyword evidence="2" id="KW-0472">Membrane</keyword>
<accession>A0A2G8RNX5</accession>
<evidence type="ECO:0000259" key="3">
    <source>
        <dbReference type="Pfam" id="PF20151"/>
    </source>
</evidence>
<feature type="transmembrane region" description="Helical" evidence="2">
    <location>
        <begin position="50"/>
        <end position="72"/>
    </location>
</feature>
<keyword evidence="5" id="KW-1185">Reference proteome</keyword>